<name>A0A8B6HT54_MYTGA</name>
<evidence type="ECO:0000256" key="2">
    <source>
        <dbReference type="ARBA" id="ARBA00023136"/>
    </source>
</evidence>
<evidence type="ECO:0000313" key="10">
    <source>
        <dbReference type="Proteomes" id="UP000596742"/>
    </source>
</evidence>
<dbReference type="GO" id="GO:0005886">
    <property type="term" value="C:plasma membrane"/>
    <property type="evidence" value="ECO:0007669"/>
    <property type="project" value="TreeGrafter"/>
</dbReference>
<dbReference type="InterPro" id="IPR003598">
    <property type="entry name" value="Ig_sub2"/>
</dbReference>
<dbReference type="OrthoDB" id="6101791at2759"/>
<dbReference type="PROSITE" id="PS50835">
    <property type="entry name" value="IG_LIKE"/>
    <property type="match status" value="2"/>
</dbReference>
<proteinExistence type="predicted"/>
<dbReference type="PANTHER" id="PTHR11640">
    <property type="entry name" value="NEPHRIN"/>
    <property type="match status" value="1"/>
</dbReference>
<evidence type="ECO:0000313" key="9">
    <source>
        <dbReference type="EMBL" id="VDI83826.1"/>
    </source>
</evidence>
<dbReference type="InterPro" id="IPR013783">
    <property type="entry name" value="Ig-like_fold"/>
</dbReference>
<feature type="transmembrane region" description="Helical" evidence="7">
    <location>
        <begin position="223"/>
        <end position="245"/>
    </location>
</feature>
<dbReference type="AlphaFoldDB" id="A0A8B6HT54"/>
<evidence type="ECO:0000256" key="5">
    <source>
        <dbReference type="ARBA" id="ARBA00023319"/>
    </source>
</evidence>
<keyword evidence="3" id="KW-1015">Disulfide bond</keyword>
<dbReference type="EMBL" id="UYJE01010506">
    <property type="protein sequence ID" value="VDI83826.1"/>
    <property type="molecule type" value="Genomic_DNA"/>
</dbReference>
<reference evidence="9" key="1">
    <citation type="submission" date="2018-11" db="EMBL/GenBank/DDBJ databases">
        <authorList>
            <person name="Alioto T."/>
            <person name="Alioto T."/>
        </authorList>
    </citation>
    <scope>NUCLEOTIDE SEQUENCE</scope>
</reference>
<comment type="caution">
    <text evidence="9">The sequence shown here is derived from an EMBL/GenBank/DDBJ whole genome shotgun (WGS) entry which is preliminary data.</text>
</comment>
<dbReference type="GO" id="GO:0098609">
    <property type="term" value="P:cell-cell adhesion"/>
    <property type="evidence" value="ECO:0007669"/>
    <property type="project" value="TreeGrafter"/>
</dbReference>
<keyword evidence="10" id="KW-1185">Reference proteome</keyword>
<keyword evidence="5" id="KW-0393">Immunoglobulin domain</keyword>
<evidence type="ECO:0000256" key="6">
    <source>
        <dbReference type="SAM" id="MobiDB-lite"/>
    </source>
</evidence>
<keyword evidence="4" id="KW-0325">Glycoprotein</keyword>
<dbReference type="InterPro" id="IPR007110">
    <property type="entry name" value="Ig-like_dom"/>
</dbReference>
<dbReference type="GO" id="GO:0005911">
    <property type="term" value="C:cell-cell junction"/>
    <property type="evidence" value="ECO:0007669"/>
    <property type="project" value="TreeGrafter"/>
</dbReference>
<evidence type="ECO:0000259" key="8">
    <source>
        <dbReference type="PROSITE" id="PS50835"/>
    </source>
</evidence>
<dbReference type="GO" id="GO:0050839">
    <property type="term" value="F:cell adhesion molecule binding"/>
    <property type="evidence" value="ECO:0007669"/>
    <property type="project" value="TreeGrafter"/>
</dbReference>
<protein>
    <recommendedName>
        <fullName evidence="8">Ig-like domain-containing protein</fullName>
    </recommendedName>
</protein>
<evidence type="ECO:0000256" key="4">
    <source>
        <dbReference type="ARBA" id="ARBA00023180"/>
    </source>
</evidence>
<dbReference type="InterPro" id="IPR036179">
    <property type="entry name" value="Ig-like_dom_sf"/>
</dbReference>
<keyword evidence="7" id="KW-1133">Transmembrane helix</keyword>
<dbReference type="Gene3D" id="2.60.40.10">
    <property type="entry name" value="Immunoglobulins"/>
    <property type="match status" value="2"/>
</dbReference>
<sequence>MTQSTIQNFSDKNIIQLFFQNVCGLLSEAPQSIEILNSNNTGIVSGTEGRVLNVTCQVIGGKPLGDIYWTSMLSNVTVFSSWPFLSLKFVPEYKHHWTNMTCGVSHDMLKDNIEAFVTLNIRHKPKISILRYPTGYIEEGHQMKLECLEKSNPPMTNITWVKDGVILSSDPIFEKTNMKTNDSGNYSCIVFNSLGGELAYIAVFVNSSNGKYNDYNLEVKKYLYFGILTLSCVLLVTSVICNICIHLHCKKLSRVPLQTGNNEVSVLNIEMTAINNGYHTINEEDIIQEGNEVENQAEIQSTYNSSSVDSDDKSAESATDENEPRESNDYLNPYCAVVESIADVHNYESLSLDKFELNMTDVDLNTGIQRSYENLKF</sequence>
<evidence type="ECO:0000256" key="3">
    <source>
        <dbReference type="ARBA" id="ARBA00023157"/>
    </source>
</evidence>
<feature type="region of interest" description="Disordered" evidence="6">
    <location>
        <begin position="300"/>
        <end position="329"/>
    </location>
</feature>
<dbReference type="PANTHER" id="PTHR11640:SF31">
    <property type="entry name" value="IRREGULAR CHIASM C-ROUGHEST PROTEIN-RELATED"/>
    <property type="match status" value="1"/>
</dbReference>
<keyword evidence="2 7" id="KW-0472">Membrane</keyword>
<feature type="domain" description="Ig-like" evidence="8">
    <location>
        <begin position="125"/>
        <end position="199"/>
    </location>
</feature>
<organism evidence="9 10">
    <name type="scientific">Mytilus galloprovincialis</name>
    <name type="common">Mediterranean mussel</name>
    <dbReference type="NCBI Taxonomy" id="29158"/>
    <lineage>
        <taxon>Eukaryota</taxon>
        <taxon>Metazoa</taxon>
        <taxon>Spiralia</taxon>
        <taxon>Lophotrochozoa</taxon>
        <taxon>Mollusca</taxon>
        <taxon>Bivalvia</taxon>
        <taxon>Autobranchia</taxon>
        <taxon>Pteriomorphia</taxon>
        <taxon>Mytilida</taxon>
        <taxon>Mytiloidea</taxon>
        <taxon>Mytilidae</taxon>
        <taxon>Mytilinae</taxon>
        <taxon>Mytilus</taxon>
    </lineage>
</organism>
<feature type="transmembrane region" description="Helical" evidence="7">
    <location>
        <begin position="184"/>
        <end position="203"/>
    </location>
</feature>
<dbReference type="SMART" id="SM00408">
    <property type="entry name" value="IGc2"/>
    <property type="match status" value="1"/>
</dbReference>
<dbReference type="Pfam" id="PF13927">
    <property type="entry name" value="Ig_3"/>
    <property type="match status" value="1"/>
</dbReference>
<evidence type="ECO:0000256" key="1">
    <source>
        <dbReference type="ARBA" id="ARBA00004479"/>
    </source>
</evidence>
<gene>
    <name evidence="9" type="ORF">MGAL_10B032496</name>
</gene>
<dbReference type="SUPFAM" id="SSF48726">
    <property type="entry name" value="Immunoglobulin"/>
    <property type="match status" value="2"/>
</dbReference>
<dbReference type="Proteomes" id="UP000596742">
    <property type="component" value="Unassembled WGS sequence"/>
</dbReference>
<keyword evidence="7" id="KW-0812">Transmembrane</keyword>
<feature type="domain" description="Ig-like" evidence="8">
    <location>
        <begin position="30"/>
        <end position="118"/>
    </location>
</feature>
<evidence type="ECO:0000256" key="7">
    <source>
        <dbReference type="SAM" id="Phobius"/>
    </source>
</evidence>
<comment type="subcellular location">
    <subcellularLocation>
        <location evidence="1">Membrane</location>
        <topology evidence="1">Single-pass type I membrane protein</topology>
    </subcellularLocation>
</comment>
<accession>A0A8B6HT54</accession>
<dbReference type="InterPro" id="IPR051275">
    <property type="entry name" value="Cell_adhesion_signaling"/>
</dbReference>